<comment type="similarity">
    <text evidence="1 7">Belongs to the peptidase M3 family.</text>
</comment>
<dbReference type="PANTHER" id="PTHR11804">
    <property type="entry name" value="PROTEASE M3 THIMET OLIGOPEPTIDASE-RELATED"/>
    <property type="match status" value="1"/>
</dbReference>
<evidence type="ECO:0000313" key="11">
    <source>
        <dbReference type="Proteomes" id="UP001620408"/>
    </source>
</evidence>
<comment type="caution">
    <text evidence="10">The sequence shown here is derived from an EMBL/GenBank/DDBJ whole genome shotgun (WGS) entry which is preliminary data.</text>
</comment>
<keyword evidence="2 7" id="KW-0645">Protease</keyword>
<gene>
    <name evidence="10" type="ORF">ISS97_01260</name>
</gene>
<dbReference type="Gene3D" id="1.10.1370.40">
    <property type="match status" value="1"/>
</dbReference>
<evidence type="ECO:0000256" key="2">
    <source>
        <dbReference type="ARBA" id="ARBA00022670"/>
    </source>
</evidence>
<dbReference type="InterPro" id="IPR024077">
    <property type="entry name" value="Neurolysin/TOP_dom2"/>
</dbReference>
<evidence type="ECO:0000256" key="4">
    <source>
        <dbReference type="ARBA" id="ARBA00022801"/>
    </source>
</evidence>
<comment type="cofactor">
    <cofactor evidence="7">
        <name>Zn(2+)</name>
        <dbReference type="ChEBI" id="CHEBI:29105"/>
    </cofactor>
    <text evidence="7">Binds 1 zinc ion.</text>
</comment>
<feature type="chain" id="PRO_5045381067" evidence="8">
    <location>
        <begin position="22"/>
        <end position="688"/>
    </location>
</feature>
<evidence type="ECO:0000256" key="3">
    <source>
        <dbReference type="ARBA" id="ARBA00022723"/>
    </source>
</evidence>
<dbReference type="SUPFAM" id="SSF55486">
    <property type="entry name" value="Metalloproteases ('zincins'), catalytic domain"/>
    <property type="match status" value="1"/>
</dbReference>
<keyword evidence="4 7" id="KW-0378">Hydrolase</keyword>
<dbReference type="Proteomes" id="UP001620408">
    <property type="component" value="Unassembled WGS sequence"/>
</dbReference>
<dbReference type="RefSeq" id="WP_379987465.1">
    <property type="nucleotide sequence ID" value="NZ_JADIKD010000005.1"/>
</dbReference>
<evidence type="ECO:0000256" key="6">
    <source>
        <dbReference type="ARBA" id="ARBA00023049"/>
    </source>
</evidence>
<keyword evidence="5 7" id="KW-0862">Zinc</keyword>
<dbReference type="InterPro" id="IPR001567">
    <property type="entry name" value="Pept_M3A_M3B_dom"/>
</dbReference>
<dbReference type="InterPro" id="IPR024079">
    <property type="entry name" value="MetalloPept_cat_dom_sf"/>
</dbReference>
<dbReference type="Gene3D" id="1.10.1370.10">
    <property type="entry name" value="Neurolysin, domain 3"/>
    <property type="match status" value="1"/>
</dbReference>
<dbReference type="CDD" id="cd06455">
    <property type="entry name" value="M3A_TOP"/>
    <property type="match status" value="1"/>
</dbReference>
<dbReference type="Gene3D" id="3.40.390.10">
    <property type="entry name" value="Collagenase (Catalytic Domain)"/>
    <property type="match status" value="1"/>
</dbReference>
<keyword evidence="6 7" id="KW-0482">Metalloprotease</keyword>
<evidence type="ECO:0000256" key="8">
    <source>
        <dbReference type="SAM" id="SignalP"/>
    </source>
</evidence>
<evidence type="ECO:0000256" key="1">
    <source>
        <dbReference type="ARBA" id="ARBA00006040"/>
    </source>
</evidence>
<evidence type="ECO:0000256" key="7">
    <source>
        <dbReference type="RuleBase" id="RU003435"/>
    </source>
</evidence>
<reference evidence="10 11" key="1">
    <citation type="submission" date="2020-10" db="EMBL/GenBank/DDBJ databases">
        <title>Phylogeny of dyella-like bacteria.</title>
        <authorList>
            <person name="Fu J."/>
        </authorList>
    </citation>
    <scope>NUCLEOTIDE SEQUENCE [LARGE SCALE GENOMIC DNA]</scope>
    <source>
        <strain evidence="10 11">BB4</strain>
    </source>
</reference>
<protein>
    <submittedName>
        <fullName evidence="10">Zn-dependent oligopeptidase</fullName>
    </submittedName>
</protein>
<dbReference type="PANTHER" id="PTHR11804:SF84">
    <property type="entry name" value="SACCHAROLYSIN"/>
    <property type="match status" value="1"/>
</dbReference>
<feature type="domain" description="Peptidase M3A/M3B catalytic" evidence="9">
    <location>
        <begin position="237"/>
        <end position="663"/>
    </location>
</feature>
<organism evidence="10 11">
    <name type="scientific">Dyella koreensis</name>
    <dbReference type="NCBI Taxonomy" id="311235"/>
    <lineage>
        <taxon>Bacteria</taxon>
        <taxon>Pseudomonadati</taxon>
        <taxon>Pseudomonadota</taxon>
        <taxon>Gammaproteobacteria</taxon>
        <taxon>Lysobacterales</taxon>
        <taxon>Rhodanobacteraceae</taxon>
        <taxon>Dyella</taxon>
    </lineage>
</organism>
<keyword evidence="8" id="KW-0732">Signal</keyword>
<accession>A0ABW8K135</accession>
<sequence>MKTKPWLGATFALLVAAGAQATSSTDPLHGWTGGDSASLDAWVHARIDGIKAQIAKLHAVQGQRTIDNTLVPYDEALNQLGLAFGQAHMINALGADKALRDKGQELQQALSSIDTEITLDVATYDALRSLSTSEAGKAADPATRHYLDRTLLELRLAGVDRDTTTRERITQLRDQIAALELSFSRNIQEDKRTLSVSPDQLAGMPNDFIARHPPDASGHILLTTDQPDALPVEKFASNAQLRSDLVTAYLNRGWPANDEVLHQLLQAREELAHVLKFDTYADLAMADQMIGGKAEARQFLDQAQAAAAPAADREARLLRDFVHGRQPDAHITGADFIYWQEQYRRAAYDFDAQTVRAYFPFNAVQAGVLDTASRIFHVSFRPVSNAVVWHPAVTTFDVLDGQKKIGRIYLDMHPRDGKSQGSSAWALIPGMGGRQLPEGVVVGNVAGGEPGDPGLMDYSDVVAFFHQFGLQMQHILGSQTRWSAQSAFNVERDFIQAPPQMLEEFLHLPSVLQGFARHYKTGEVLPLATIQAMNRSTAYGRGSWLQQQMVYATYALQIHELPAKAIDVGEVWADDEKRFAPYESLPGAHPYASFTQLTGYTSNYYTYLLDKVIAVDFFRQFDPSHPFDGAATMRYRRAVIEPGATKPAAELVKNFLGRPQDMKVLASWINEAFIDPPPTVATQKVSGP</sequence>
<evidence type="ECO:0000259" key="9">
    <source>
        <dbReference type="Pfam" id="PF01432"/>
    </source>
</evidence>
<dbReference type="EMBL" id="JADIKD010000005">
    <property type="protein sequence ID" value="MFK2915876.1"/>
    <property type="molecule type" value="Genomic_DNA"/>
</dbReference>
<name>A0ABW8K135_9GAMM</name>
<dbReference type="Pfam" id="PF01432">
    <property type="entry name" value="Peptidase_M3"/>
    <property type="match status" value="1"/>
</dbReference>
<dbReference type="InterPro" id="IPR045090">
    <property type="entry name" value="Pept_M3A_M3B"/>
</dbReference>
<feature type="signal peptide" evidence="8">
    <location>
        <begin position="1"/>
        <end position="21"/>
    </location>
</feature>
<keyword evidence="3 7" id="KW-0479">Metal-binding</keyword>
<proteinExistence type="inferred from homology"/>
<evidence type="ECO:0000313" key="10">
    <source>
        <dbReference type="EMBL" id="MFK2915876.1"/>
    </source>
</evidence>
<evidence type="ECO:0000256" key="5">
    <source>
        <dbReference type="ARBA" id="ARBA00022833"/>
    </source>
</evidence>
<keyword evidence="11" id="KW-1185">Reference proteome</keyword>